<feature type="compositionally biased region" description="Polar residues" evidence="1">
    <location>
        <begin position="112"/>
        <end position="123"/>
    </location>
</feature>
<evidence type="ECO:0000313" key="2">
    <source>
        <dbReference type="EMBL" id="EFY89930.1"/>
    </source>
</evidence>
<dbReference type="AlphaFoldDB" id="E9E2P1"/>
<keyword evidence="3" id="KW-1185">Reference proteome</keyword>
<dbReference type="HOGENOM" id="CLU_2015806_0_0_1"/>
<sequence>MAAPKAIITKVVSPAHSTARPPLRASIGAAPAVGCVPDTEGSGVGETVERRHTSKCVAVEGARLRSKRGRGIAQNRRRRRFEDGGGFAPVKAATVCVSEPSSALVHCPLSPPSTHQSDLDPSS</sequence>
<protein>
    <submittedName>
        <fullName evidence="2">Uncharacterized protein</fullName>
    </submittedName>
</protein>
<organism evidence="3">
    <name type="scientific">Metarhizium acridum (strain CQMa 102)</name>
    <dbReference type="NCBI Taxonomy" id="655827"/>
    <lineage>
        <taxon>Eukaryota</taxon>
        <taxon>Fungi</taxon>
        <taxon>Dikarya</taxon>
        <taxon>Ascomycota</taxon>
        <taxon>Pezizomycotina</taxon>
        <taxon>Sordariomycetes</taxon>
        <taxon>Hypocreomycetidae</taxon>
        <taxon>Hypocreales</taxon>
        <taxon>Clavicipitaceae</taxon>
        <taxon>Metarhizium</taxon>
    </lineage>
</organism>
<gene>
    <name evidence="2" type="ORF">MAC_04139</name>
</gene>
<name>E9E2P1_METAQ</name>
<evidence type="ECO:0000313" key="3">
    <source>
        <dbReference type="Proteomes" id="UP000002499"/>
    </source>
</evidence>
<dbReference type="Proteomes" id="UP000002499">
    <property type="component" value="Unassembled WGS sequence"/>
</dbReference>
<feature type="region of interest" description="Disordered" evidence="1">
    <location>
        <begin position="103"/>
        <end position="123"/>
    </location>
</feature>
<evidence type="ECO:0000256" key="1">
    <source>
        <dbReference type="SAM" id="MobiDB-lite"/>
    </source>
</evidence>
<accession>E9E2P1</accession>
<dbReference type="EMBL" id="GL698495">
    <property type="protein sequence ID" value="EFY89930.1"/>
    <property type="molecule type" value="Genomic_DNA"/>
</dbReference>
<reference evidence="2 3" key="1">
    <citation type="journal article" date="2011" name="PLoS Genet.">
        <title>Genome sequencing and comparative transcriptomics of the model entomopathogenic fungi Metarhizium anisopliae and M. acridum.</title>
        <authorList>
            <person name="Gao Q."/>
            <person name="Jin K."/>
            <person name="Ying S.H."/>
            <person name="Zhang Y."/>
            <person name="Xiao G."/>
            <person name="Shang Y."/>
            <person name="Duan Z."/>
            <person name="Hu X."/>
            <person name="Xie X.Q."/>
            <person name="Zhou G."/>
            <person name="Peng G."/>
            <person name="Luo Z."/>
            <person name="Huang W."/>
            <person name="Wang B."/>
            <person name="Fang W."/>
            <person name="Wang S."/>
            <person name="Zhong Y."/>
            <person name="Ma L.J."/>
            <person name="St Leger R.J."/>
            <person name="Zhao G.P."/>
            <person name="Pei Y."/>
            <person name="Feng M.G."/>
            <person name="Xia Y."/>
            <person name="Wang C."/>
        </authorList>
    </citation>
    <scope>NUCLEOTIDE SEQUENCE [LARGE SCALE GENOMIC DNA]</scope>
    <source>
        <strain evidence="2 3">CQMa 102</strain>
    </source>
</reference>
<dbReference type="InParanoid" id="E9E2P1"/>
<proteinExistence type="predicted"/>